<dbReference type="OrthoDB" id="9806127at2"/>
<feature type="domain" description="ABC transporter" evidence="11">
    <location>
        <begin position="379"/>
        <end position="614"/>
    </location>
</feature>
<dbReference type="PANTHER" id="PTHR43394:SF1">
    <property type="entry name" value="ATP-BINDING CASSETTE SUB-FAMILY B MEMBER 10, MITOCHONDRIAL"/>
    <property type="match status" value="1"/>
</dbReference>
<dbReference type="Gene3D" id="3.40.50.300">
    <property type="entry name" value="P-loop containing nucleotide triphosphate hydrolases"/>
    <property type="match status" value="1"/>
</dbReference>
<dbReference type="Pfam" id="PF00005">
    <property type="entry name" value="ABC_tran"/>
    <property type="match status" value="1"/>
</dbReference>
<keyword evidence="14" id="KW-1185">Reference proteome</keyword>
<dbReference type="PANTHER" id="PTHR43394">
    <property type="entry name" value="ATP-DEPENDENT PERMEASE MDL1, MITOCHONDRIAL"/>
    <property type="match status" value="1"/>
</dbReference>
<proteinExistence type="inferred from homology"/>
<evidence type="ECO:0000256" key="7">
    <source>
        <dbReference type="ARBA" id="ARBA00022989"/>
    </source>
</evidence>
<protein>
    <submittedName>
        <fullName evidence="13">ABC transporter ATP-binding protein</fullName>
    </submittedName>
</protein>
<feature type="transmembrane region" description="Helical" evidence="10">
    <location>
        <begin position="176"/>
        <end position="196"/>
    </location>
</feature>
<keyword evidence="6 13" id="KW-0067">ATP-binding</keyword>
<evidence type="ECO:0000313" key="14">
    <source>
        <dbReference type="Proteomes" id="UP000272503"/>
    </source>
</evidence>
<evidence type="ECO:0000313" key="13">
    <source>
        <dbReference type="EMBL" id="RLP74489.1"/>
    </source>
</evidence>
<dbReference type="InterPro" id="IPR017871">
    <property type="entry name" value="ABC_transporter-like_CS"/>
</dbReference>
<organism evidence="13 14">
    <name type="scientific">Mycetocola tolaasinivorans</name>
    <dbReference type="NCBI Taxonomy" id="76635"/>
    <lineage>
        <taxon>Bacteria</taxon>
        <taxon>Bacillati</taxon>
        <taxon>Actinomycetota</taxon>
        <taxon>Actinomycetes</taxon>
        <taxon>Micrococcales</taxon>
        <taxon>Microbacteriaceae</taxon>
        <taxon>Mycetocola</taxon>
    </lineage>
</organism>
<dbReference type="GO" id="GO:0005886">
    <property type="term" value="C:plasma membrane"/>
    <property type="evidence" value="ECO:0007669"/>
    <property type="project" value="UniProtKB-SubCell"/>
</dbReference>
<comment type="caution">
    <text evidence="13">The sequence shown here is derived from an EMBL/GenBank/DDBJ whole genome shotgun (WGS) entry which is preliminary data.</text>
</comment>
<dbReference type="SUPFAM" id="SSF90123">
    <property type="entry name" value="ABC transporter transmembrane region"/>
    <property type="match status" value="1"/>
</dbReference>
<accession>A0A3L7A2M4</accession>
<dbReference type="InterPro" id="IPR036640">
    <property type="entry name" value="ABC1_TM_sf"/>
</dbReference>
<evidence type="ECO:0000256" key="9">
    <source>
        <dbReference type="ARBA" id="ARBA00061644"/>
    </source>
</evidence>
<dbReference type="Proteomes" id="UP000272503">
    <property type="component" value="Unassembled WGS sequence"/>
</dbReference>
<dbReference type="InterPro" id="IPR011527">
    <property type="entry name" value="ABC1_TM_dom"/>
</dbReference>
<keyword evidence="3" id="KW-1003">Cell membrane</keyword>
<keyword evidence="5" id="KW-0547">Nucleotide-binding</keyword>
<dbReference type="Pfam" id="PF00664">
    <property type="entry name" value="ABC_membrane"/>
    <property type="match status" value="1"/>
</dbReference>
<comment type="subcellular location">
    <subcellularLocation>
        <location evidence="1">Cell membrane</location>
        <topology evidence="1">Multi-pass membrane protein</topology>
    </subcellularLocation>
</comment>
<feature type="transmembrane region" description="Helical" evidence="10">
    <location>
        <begin position="98"/>
        <end position="119"/>
    </location>
</feature>
<dbReference type="PROSITE" id="PS50929">
    <property type="entry name" value="ABC_TM1F"/>
    <property type="match status" value="1"/>
</dbReference>
<dbReference type="AlphaFoldDB" id="A0A3L7A2M4"/>
<evidence type="ECO:0000256" key="6">
    <source>
        <dbReference type="ARBA" id="ARBA00022840"/>
    </source>
</evidence>
<dbReference type="GO" id="GO:0005524">
    <property type="term" value="F:ATP binding"/>
    <property type="evidence" value="ECO:0007669"/>
    <property type="project" value="UniProtKB-KW"/>
</dbReference>
<dbReference type="InterPro" id="IPR003439">
    <property type="entry name" value="ABC_transporter-like_ATP-bd"/>
</dbReference>
<dbReference type="SUPFAM" id="SSF52540">
    <property type="entry name" value="P-loop containing nucleoside triphosphate hydrolases"/>
    <property type="match status" value="1"/>
</dbReference>
<keyword evidence="7 10" id="KW-1133">Transmembrane helix</keyword>
<dbReference type="Gene3D" id="1.20.1560.10">
    <property type="entry name" value="ABC transporter type 1, transmembrane domain"/>
    <property type="match status" value="1"/>
</dbReference>
<evidence type="ECO:0000259" key="12">
    <source>
        <dbReference type="PROSITE" id="PS50929"/>
    </source>
</evidence>
<feature type="transmembrane region" description="Helical" evidence="10">
    <location>
        <begin position="321"/>
        <end position="344"/>
    </location>
</feature>
<name>A0A3L7A2M4_9MICO</name>
<feature type="transmembrane region" description="Helical" evidence="10">
    <location>
        <begin position="202"/>
        <end position="219"/>
    </location>
</feature>
<evidence type="ECO:0000256" key="2">
    <source>
        <dbReference type="ARBA" id="ARBA00022448"/>
    </source>
</evidence>
<evidence type="ECO:0000256" key="1">
    <source>
        <dbReference type="ARBA" id="ARBA00004651"/>
    </source>
</evidence>
<dbReference type="InterPro" id="IPR039421">
    <property type="entry name" value="Type_1_exporter"/>
</dbReference>
<dbReference type="GO" id="GO:0015421">
    <property type="term" value="F:ABC-type oligopeptide transporter activity"/>
    <property type="evidence" value="ECO:0007669"/>
    <property type="project" value="TreeGrafter"/>
</dbReference>
<keyword evidence="2" id="KW-0813">Transport</keyword>
<evidence type="ECO:0000256" key="5">
    <source>
        <dbReference type="ARBA" id="ARBA00022741"/>
    </source>
</evidence>
<dbReference type="FunFam" id="3.40.50.300:FF:000299">
    <property type="entry name" value="ABC transporter ATP-binding protein/permease"/>
    <property type="match status" value="1"/>
</dbReference>
<feature type="transmembrane region" description="Helical" evidence="10">
    <location>
        <begin position="291"/>
        <end position="315"/>
    </location>
</feature>
<reference evidence="13 14" key="1">
    <citation type="submission" date="2018-10" db="EMBL/GenBank/DDBJ databases">
        <authorList>
            <person name="Li J."/>
        </authorList>
    </citation>
    <scope>NUCLEOTIDE SEQUENCE [LARGE SCALE GENOMIC DNA]</scope>
    <source>
        <strain evidence="13 14">IF 016277</strain>
    </source>
</reference>
<dbReference type="CDD" id="cd07346">
    <property type="entry name" value="ABC_6TM_exporters"/>
    <property type="match status" value="1"/>
</dbReference>
<keyword evidence="8 10" id="KW-0472">Membrane</keyword>
<dbReference type="EMBL" id="RCUX01000010">
    <property type="protein sequence ID" value="RLP74489.1"/>
    <property type="molecule type" value="Genomic_DNA"/>
</dbReference>
<evidence type="ECO:0000256" key="4">
    <source>
        <dbReference type="ARBA" id="ARBA00022692"/>
    </source>
</evidence>
<dbReference type="SMART" id="SM00382">
    <property type="entry name" value="AAA"/>
    <property type="match status" value="1"/>
</dbReference>
<evidence type="ECO:0000259" key="11">
    <source>
        <dbReference type="PROSITE" id="PS50893"/>
    </source>
</evidence>
<evidence type="ECO:0000256" key="8">
    <source>
        <dbReference type="ARBA" id="ARBA00023136"/>
    </source>
</evidence>
<feature type="transmembrane region" description="Helical" evidence="10">
    <location>
        <begin position="61"/>
        <end position="86"/>
    </location>
</feature>
<evidence type="ECO:0000256" key="10">
    <source>
        <dbReference type="SAM" id="Phobius"/>
    </source>
</evidence>
<dbReference type="InterPro" id="IPR003593">
    <property type="entry name" value="AAA+_ATPase"/>
</dbReference>
<sequence>MNLRETVPRGCKSEYSRVSTHPPLTRKLVNAPHTSPIPLPPLGQNPGRAFLSLLRPHRGKLLLAALAFVVKDSPLWLMPVITARVIDIVVDRRSLTELAIAAGLAVLLLVQNYPLHMAFTRLFSTVTRRIAADLRNTLTEHLQSLSIGYHSRASAAVIQTKVVRDVENVELMMQQAFPAALSAVAALTGAIIMTAIQVPAFVLVFALTVPIAVLLMRYVRARSRHRNEDFRRQVERFSKGVGEMATLIPITRAHGLEKVAVERVSNRTEEVRSAGINLDVLNGRFGAMSWVAYQLLGVFCLVAAAAASLTGLLPITPGQVVLLSTYFTILTGGIVTLLSLVPVFTRGLESIRSVGEVLQDPDVEENDGKAHLTEVAGELRFEDIRFRFPGDPRVAIDGVNLTVKPGETIAFVGPSGSGKSTMLNLVLGFLRPTGGRILLDGRDLESLDLREVRRFVSVVPQESVLFDGTVRDNITYGLENVTDERVLKALTDAHAMDIIENLPNGWDTVVGERGASLSGGQRQRLAIARALVRDPRILFLDEATSALDSESESHIKEALDSLLRDRTTLIVAHRLSTIRSADRIVVLARGKIVEIGSHDELLALGGHYARLHAAQNG</sequence>
<feature type="domain" description="ABC transmembrane type-1" evidence="12">
    <location>
        <begin position="77"/>
        <end position="346"/>
    </location>
</feature>
<dbReference type="PROSITE" id="PS50893">
    <property type="entry name" value="ABC_TRANSPORTER_2"/>
    <property type="match status" value="1"/>
</dbReference>
<gene>
    <name evidence="13" type="ORF">D9V32_12420</name>
</gene>
<comment type="similarity">
    <text evidence="9">Belongs to the ABC transporter superfamily. Lipid exporter (TC 3.A.1.106) family.</text>
</comment>
<dbReference type="PROSITE" id="PS00211">
    <property type="entry name" value="ABC_TRANSPORTER_1"/>
    <property type="match status" value="1"/>
</dbReference>
<dbReference type="GO" id="GO:0016887">
    <property type="term" value="F:ATP hydrolysis activity"/>
    <property type="evidence" value="ECO:0007669"/>
    <property type="project" value="InterPro"/>
</dbReference>
<evidence type="ECO:0000256" key="3">
    <source>
        <dbReference type="ARBA" id="ARBA00022475"/>
    </source>
</evidence>
<keyword evidence="4 10" id="KW-0812">Transmembrane</keyword>
<dbReference type="InterPro" id="IPR027417">
    <property type="entry name" value="P-loop_NTPase"/>
</dbReference>